<comment type="caution">
    <text evidence="1">The sequence shown here is derived from an EMBL/GenBank/DDBJ whole genome shotgun (WGS) entry which is preliminary data.</text>
</comment>
<sequence>MTTLGQDGLPEDRDTLRTIAEHNRRSIEGMGTWACAVVYADVDGGGTARRGDVLRAAG</sequence>
<evidence type="ECO:0000313" key="2">
    <source>
        <dbReference type="Proteomes" id="UP000820669"/>
    </source>
</evidence>
<dbReference type="EMBL" id="JAAXLA010000125">
    <property type="protein sequence ID" value="NMI02139.1"/>
    <property type="molecule type" value="Genomic_DNA"/>
</dbReference>
<accession>A0ABX1SNJ7</accession>
<gene>
    <name evidence="1" type="ORF">HF526_33330</name>
</gene>
<dbReference type="RefSeq" id="WP_169385642.1">
    <property type="nucleotide sequence ID" value="NZ_JAAXLA010000125.1"/>
</dbReference>
<protein>
    <submittedName>
        <fullName evidence="1">Uncharacterized protein</fullName>
    </submittedName>
</protein>
<organism evidence="1 2">
    <name type="scientific">Pseudonocardia acidicola</name>
    <dbReference type="NCBI Taxonomy" id="2724939"/>
    <lineage>
        <taxon>Bacteria</taxon>
        <taxon>Bacillati</taxon>
        <taxon>Actinomycetota</taxon>
        <taxon>Actinomycetes</taxon>
        <taxon>Pseudonocardiales</taxon>
        <taxon>Pseudonocardiaceae</taxon>
        <taxon>Pseudonocardia</taxon>
    </lineage>
</organism>
<name>A0ABX1SNJ7_9PSEU</name>
<proteinExistence type="predicted"/>
<keyword evidence="2" id="KW-1185">Reference proteome</keyword>
<reference evidence="1 2" key="1">
    <citation type="submission" date="2020-04" db="EMBL/GenBank/DDBJ databases">
        <authorList>
            <person name="Klaysubun C."/>
            <person name="Duangmal K."/>
            <person name="Lipun K."/>
        </authorList>
    </citation>
    <scope>NUCLEOTIDE SEQUENCE [LARGE SCALE GENOMIC DNA]</scope>
    <source>
        <strain evidence="1 2">K10HN5</strain>
    </source>
</reference>
<dbReference type="Proteomes" id="UP000820669">
    <property type="component" value="Unassembled WGS sequence"/>
</dbReference>
<evidence type="ECO:0000313" key="1">
    <source>
        <dbReference type="EMBL" id="NMI02139.1"/>
    </source>
</evidence>